<organism evidence="1 2">
    <name type="scientific">Smallanthus sonchifolius</name>
    <dbReference type="NCBI Taxonomy" id="185202"/>
    <lineage>
        <taxon>Eukaryota</taxon>
        <taxon>Viridiplantae</taxon>
        <taxon>Streptophyta</taxon>
        <taxon>Embryophyta</taxon>
        <taxon>Tracheophyta</taxon>
        <taxon>Spermatophyta</taxon>
        <taxon>Magnoliopsida</taxon>
        <taxon>eudicotyledons</taxon>
        <taxon>Gunneridae</taxon>
        <taxon>Pentapetalae</taxon>
        <taxon>asterids</taxon>
        <taxon>campanulids</taxon>
        <taxon>Asterales</taxon>
        <taxon>Asteraceae</taxon>
        <taxon>Asteroideae</taxon>
        <taxon>Heliantheae alliance</taxon>
        <taxon>Millerieae</taxon>
        <taxon>Smallanthus</taxon>
    </lineage>
</organism>
<comment type="caution">
    <text evidence="1">The sequence shown here is derived from an EMBL/GenBank/DDBJ whole genome shotgun (WGS) entry which is preliminary data.</text>
</comment>
<evidence type="ECO:0000313" key="1">
    <source>
        <dbReference type="EMBL" id="KAI3823575.1"/>
    </source>
</evidence>
<gene>
    <name evidence="1" type="ORF">L1987_05014</name>
</gene>
<proteinExistence type="predicted"/>
<dbReference type="Proteomes" id="UP001056120">
    <property type="component" value="Linkage Group LG02"/>
</dbReference>
<accession>A0ACB9JU62</accession>
<reference evidence="1 2" key="2">
    <citation type="journal article" date="2022" name="Mol. Ecol. Resour.">
        <title>The genomes of chicory, endive, great burdock and yacon provide insights into Asteraceae paleo-polyploidization history and plant inulin production.</title>
        <authorList>
            <person name="Fan W."/>
            <person name="Wang S."/>
            <person name="Wang H."/>
            <person name="Wang A."/>
            <person name="Jiang F."/>
            <person name="Liu H."/>
            <person name="Zhao H."/>
            <person name="Xu D."/>
            <person name="Zhang Y."/>
        </authorList>
    </citation>
    <scope>NUCLEOTIDE SEQUENCE [LARGE SCALE GENOMIC DNA]</scope>
    <source>
        <strain evidence="2">cv. Yunnan</strain>
        <tissue evidence="1">Leaves</tissue>
    </source>
</reference>
<keyword evidence="2" id="KW-1185">Reference proteome</keyword>
<evidence type="ECO:0000313" key="2">
    <source>
        <dbReference type="Proteomes" id="UP001056120"/>
    </source>
</evidence>
<dbReference type="EMBL" id="CM042019">
    <property type="protein sequence ID" value="KAI3823575.1"/>
    <property type="molecule type" value="Genomic_DNA"/>
</dbReference>
<sequence length="229" mass="25345">METSTVAPIPVTNSTDRARDSLKRRKRKKMQKQSDGKGTDQNNRNLLKNDLQITQWRSEAQQQVYGSKLWLALRQGSGTGAASNKALRLRAVRETADRVLAVTAKGRTRWSRAILTNKLKLKFMMSNRKQRGLVATATGNIRLKKRRGPVLRLKRKSLPAVQKQARVLGGLVPGCRKQRLPVVLKEATSYIPALEMQVKAMAALFELLSGGSSSTSVTGAGYLRPPPCL</sequence>
<protein>
    <submittedName>
        <fullName evidence="1">Uncharacterized protein</fullName>
    </submittedName>
</protein>
<name>A0ACB9JU62_9ASTR</name>
<reference evidence="2" key="1">
    <citation type="journal article" date="2022" name="Mol. Ecol. Resour.">
        <title>The genomes of chicory, endive, great burdock and yacon provide insights into Asteraceae palaeo-polyploidization history and plant inulin production.</title>
        <authorList>
            <person name="Fan W."/>
            <person name="Wang S."/>
            <person name="Wang H."/>
            <person name="Wang A."/>
            <person name="Jiang F."/>
            <person name="Liu H."/>
            <person name="Zhao H."/>
            <person name="Xu D."/>
            <person name="Zhang Y."/>
        </authorList>
    </citation>
    <scope>NUCLEOTIDE SEQUENCE [LARGE SCALE GENOMIC DNA]</scope>
    <source>
        <strain evidence="2">cv. Yunnan</strain>
    </source>
</reference>